<evidence type="ECO:0008006" key="3">
    <source>
        <dbReference type="Google" id="ProtNLM"/>
    </source>
</evidence>
<dbReference type="RefSeq" id="WP_131017276.1">
    <property type="nucleotide sequence ID" value="NZ_SIRE01000026.1"/>
</dbReference>
<dbReference type="EMBL" id="SIRE01000026">
    <property type="protein sequence ID" value="TBL71410.1"/>
    <property type="molecule type" value="Genomic_DNA"/>
</dbReference>
<proteinExistence type="predicted"/>
<dbReference type="AlphaFoldDB" id="A0A4Q9DJ86"/>
<evidence type="ECO:0000313" key="1">
    <source>
        <dbReference type="EMBL" id="TBL71410.1"/>
    </source>
</evidence>
<gene>
    <name evidence="1" type="ORF">EYB31_30445</name>
</gene>
<accession>A0A4Q9DJ86</accession>
<protein>
    <recommendedName>
        <fullName evidence="3">Type II toxin-antitoxin system RelE/ParE family toxin</fullName>
    </recommendedName>
</protein>
<dbReference type="Proteomes" id="UP000293142">
    <property type="component" value="Unassembled WGS sequence"/>
</dbReference>
<keyword evidence="2" id="KW-1185">Reference proteome</keyword>
<name>A0A4Q9DJ86_9BACL</name>
<organism evidence="1 2">
    <name type="scientific">Paenibacillus thalictri</name>
    <dbReference type="NCBI Taxonomy" id="2527873"/>
    <lineage>
        <taxon>Bacteria</taxon>
        <taxon>Bacillati</taxon>
        <taxon>Bacillota</taxon>
        <taxon>Bacilli</taxon>
        <taxon>Bacillales</taxon>
        <taxon>Paenibacillaceae</taxon>
        <taxon>Paenibacillus</taxon>
    </lineage>
</organism>
<sequence>MLYNVIPTPVFLRDIEYYKIKKKYRHIDDDVSKVVSEIQSGNFIGDEITGLKLPEGESSYKVRAANSDMNVGKSNGYRIIYYVVKNDSDIFLLTIYSKKDREDIPKNEINDIINAYCK</sequence>
<evidence type="ECO:0000313" key="2">
    <source>
        <dbReference type="Proteomes" id="UP000293142"/>
    </source>
</evidence>
<reference evidence="1 2" key="1">
    <citation type="submission" date="2019-02" db="EMBL/GenBank/DDBJ databases">
        <title>Paenibacillus sp. nov., isolated from surface-sterilized tissue of Thalictrum simplex L.</title>
        <authorList>
            <person name="Tuo L."/>
        </authorList>
    </citation>
    <scope>NUCLEOTIDE SEQUENCE [LARGE SCALE GENOMIC DNA]</scope>
    <source>
        <strain evidence="1 2">N2SHLJ1</strain>
    </source>
</reference>
<comment type="caution">
    <text evidence="1">The sequence shown here is derived from an EMBL/GenBank/DDBJ whole genome shotgun (WGS) entry which is preliminary data.</text>
</comment>
<dbReference type="OrthoDB" id="197283at2"/>